<evidence type="ECO:0000313" key="9">
    <source>
        <dbReference type="Proteomes" id="UP000832034"/>
    </source>
</evidence>
<evidence type="ECO:0000313" key="8">
    <source>
        <dbReference type="EMBL" id="UOO91409.1"/>
    </source>
</evidence>
<sequence length="113" mass="12357">MLKWLSIVMMFIVFIALLAVTLGNTHSVDFNLVGLPTTTWPLVVFLWMAFVIGALVGVLSMLGRLLRLRGEAADLSKKLKKAQQANVDLQAQLDQQGKPVAMNTADVIVPVQP</sequence>
<evidence type="ECO:0000259" key="7">
    <source>
        <dbReference type="Pfam" id="PF06305"/>
    </source>
</evidence>
<dbReference type="Proteomes" id="UP000832034">
    <property type="component" value="Chromosome"/>
</dbReference>
<keyword evidence="5" id="KW-0175">Coiled coil</keyword>
<keyword evidence="1" id="KW-1003">Cell membrane</keyword>
<evidence type="ECO:0000256" key="1">
    <source>
        <dbReference type="ARBA" id="ARBA00022475"/>
    </source>
</evidence>
<keyword evidence="4 6" id="KW-0472">Membrane</keyword>
<dbReference type="Pfam" id="PF06305">
    <property type="entry name" value="LapA_dom"/>
    <property type="match status" value="1"/>
</dbReference>
<organism evidence="8 9">
    <name type="scientific">Vitreoscilla stercoraria</name>
    <dbReference type="NCBI Taxonomy" id="61"/>
    <lineage>
        <taxon>Bacteria</taxon>
        <taxon>Pseudomonadati</taxon>
        <taxon>Pseudomonadota</taxon>
        <taxon>Betaproteobacteria</taxon>
        <taxon>Neisseriales</taxon>
        <taxon>Neisseriaceae</taxon>
        <taxon>Vitreoscilla</taxon>
    </lineage>
</organism>
<gene>
    <name evidence="8" type="ORF">LVJ81_06950</name>
</gene>
<dbReference type="RefSeq" id="WP_081619579.1">
    <property type="nucleotide sequence ID" value="NZ_CP091512.1"/>
</dbReference>
<protein>
    <submittedName>
        <fullName evidence="8">LapA family protein</fullName>
    </submittedName>
</protein>
<keyword evidence="2 6" id="KW-0812">Transmembrane</keyword>
<feature type="transmembrane region" description="Helical" evidence="6">
    <location>
        <begin position="43"/>
        <end position="62"/>
    </location>
</feature>
<evidence type="ECO:0000256" key="3">
    <source>
        <dbReference type="ARBA" id="ARBA00022989"/>
    </source>
</evidence>
<name>A0ABY4E7H7_VITST</name>
<accession>A0ABY4E7H7</accession>
<evidence type="ECO:0000256" key="5">
    <source>
        <dbReference type="SAM" id="Coils"/>
    </source>
</evidence>
<feature type="coiled-coil region" evidence="5">
    <location>
        <begin position="65"/>
        <end position="92"/>
    </location>
</feature>
<proteinExistence type="predicted"/>
<keyword evidence="9" id="KW-1185">Reference proteome</keyword>
<evidence type="ECO:0000256" key="4">
    <source>
        <dbReference type="ARBA" id="ARBA00023136"/>
    </source>
</evidence>
<dbReference type="InterPro" id="IPR010445">
    <property type="entry name" value="LapA_dom"/>
</dbReference>
<keyword evidence="3 6" id="KW-1133">Transmembrane helix</keyword>
<evidence type="ECO:0000256" key="2">
    <source>
        <dbReference type="ARBA" id="ARBA00022692"/>
    </source>
</evidence>
<reference evidence="8" key="2">
    <citation type="journal article" date="2022" name="Res Sq">
        <title>Evolution of multicellular longitudinally dividing oral cavity symbionts (Neisseriaceae).</title>
        <authorList>
            <person name="Nyongesa S."/>
            <person name="Weber P."/>
            <person name="Bernet E."/>
            <person name="Pullido F."/>
            <person name="Nieckarz M."/>
            <person name="Delaby M."/>
            <person name="Nieves C."/>
            <person name="Viehboeck T."/>
            <person name="Krause N."/>
            <person name="Rivera-Millot A."/>
            <person name="Nakamura A."/>
            <person name="Vischer N."/>
            <person name="VanNieuwenhze M."/>
            <person name="Brun Y."/>
            <person name="Cava F."/>
            <person name="Bulgheresi S."/>
            <person name="Veyrier F."/>
        </authorList>
    </citation>
    <scope>NUCLEOTIDE SEQUENCE</scope>
    <source>
        <strain evidence="8">SAG 1488-6</strain>
    </source>
</reference>
<dbReference type="EMBL" id="CP091512">
    <property type="protein sequence ID" value="UOO91409.1"/>
    <property type="molecule type" value="Genomic_DNA"/>
</dbReference>
<reference evidence="8" key="1">
    <citation type="submission" date="2021-12" db="EMBL/GenBank/DDBJ databases">
        <authorList>
            <person name="Veyrier F.J."/>
        </authorList>
    </citation>
    <scope>NUCLEOTIDE SEQUENCE</scope>
    <source>
        <strain evidence="8">SAG 1488-6</strain>
    </source>
</reference>
<feature type="domain" description="Lipopolysaccharide assembly protein A" evidence="7">
    <location>
        <begin position="24"/>
        <end position="85"/>
    </location>
</feature>
<evidence type="ECO:0000256" key="6">
    <source>
        <dbReference type="SAM" id="Phobius"/>
    </source>
</evidence>